<dbReference type="Pfam" id="PF01797">
    <property type="entry name" value="Y1_Tnp"/>
    <property type="match status" value="1"/>
</dbReference>
<dbReference type="EMBL" id="VOXD01000018">
    <property type="protein sequence ID" value="TXF88871.1"/>
    <property type="molecule type" value="Genomic_DNA"/>
</dbReference>
<dbReference type="SUPFAM" id="SSF143422">
    <property type="entry name" value="Transposase IS200-like"/>
    <property type="match status" value="1"/>
</dbReference>
<dbReference type="Gene3D" id="3.30.70.1290">
    <property type="entry name" value="Transposase IS200-like"/>
    <property type="match status" value="1"/>
</dbReference>
<reference evidence="2 3" key="1">
    <citation type="submission" date="2019-08" db="EMBL/GenBank/DDBJ databases">
        <title>Lewinella sp. strain SSH13 Genome sequencing and assembly.</title>
        <authorList>
            <person name="Kim I."/>
        </authorList>
    </citation>
    <scope>NUCLEOTIDE SEQUENCE [LARGE SCALE GENOMIC DNA]</scope>
    <source>
        <strain evidence="2 3">SSH13</strain>
    </source>
</reference>
<proteinExistence type="predicted"/>
<dbReference type="OrthoDB" id="9797997at2"/>
<gene>
    <name evidence="2" type="primary">tnpA</name>
    <name evidence="2" type="ORF">FUA23_12460</name>
</gene>
<dbReference type="InterPro" id="IPR002686">
    <property type="entry name" value="Transposase_17"/>
</dbReference>
<dbReference type="GO" id="GO:0006313">
    <property type="term" value="P:DNA transposition"/>
    <property type="evidence" value="ECO:0007669"/>
    <property type="project" value="InterPro"/>
</dbReference>
<evidence type="ECO:0000259" key="1">
    <source>
        <dbReference type="SMART" id="SM01321"/>
    </source>
</evidence>
<accession>A0A5C7FQZ3</accession>
<comment type="caution">
    <text evidence="2">The sequence shown here is derived from an EMBL/GenBank/DDBJ whole genome shotgun (WGS) entry which is preliminary data.</text>
</comment>
<dbReference type="AlphaFoldDB" id="A0A5C7FQZ3"/>
<evidence type="ECO:0000313" key="3">
    <source>
        <dbReference type="Proteomes" id="UP000321907"/>
    </source>
</evidence>
<dbReference type="RefSeq" id="WP_147931079.1">
    <property type="nucleotide sequence ID" value="NZ_VOXD01000018.1"/>
</dbReference>
<name>A0A5C7FQZ3_9BACT</name>
<dbReference type="SMART" id="SM01321">
    <property type="entry name" value="Y1_Tnp"/>
    <property type="match status" value="1"/>
</dbReference>
<sequence length="150" mass="17525">MSSTYIRTVYQIVFSTKYREPVMIGREQREKLYSYMGAIVKNKGCTMYQGGGVEDHLHLIIGLHPSVALASLVKDIKLASSRFIRHTNLFPDFRYWQVGYGAFTYTPDALRNLILYAENQEAHHRKENSSNELRRLLHKNGVEFDEQYFE</sequence>
<dbReference type="InterPro" id="IPR036515">
    <property type="entry name" value="Transposase_17_sf"/>
</dbReference>
<dbReference type="GO" id="GO:0004803">
    <property type="term" value="F:transposase activity"/>
    <property type="evidence" value="ECO:0007669"/>
    <property type="project" value="InterPro"/>
</dbReference>
<keyword evidence="3" id="KW-1185">Reference proteome</keyword>
<dbReference type="NCBIfam" id="NF033573">
    <property type="entry name" value="transpos_IS200"/>
    <property type="match status" value="1"/>
</dbReference>
<dbReference type="PANTHER" id="PTHR33360:SF2">
    <property type="entry name" value="TRANSPOSASE FOR INSERTION SEQUENCE ELEMENT IS200"/>
    <property type="match status" value="1"/>
</dbReference>
<feature type="domain" description="Transposase IS200-like" evidence="1">
    <location>
        <begin position="5"/>
        <end position="120"/>
    </location>
</feature>
<dbReference type="PANTHER" id="PTHR33360">
    <property type="entry name" value="TRANSPOSASE FOR INSERTION SEQUENCE ELEMENT IS200"/>
    <property type="match status" value="1"/>
</dbReference>
<evidence type="ECO:0000313" key="2">
    <source>
        <dbReference type="EMBL" id="TXF88871.1"/>
    </source>
</evidence>
<protein>
    <submittedName>
        <fullName evidence="2">IS200/IS605 family transposase</fullName>
    </submittedName>
</protein>
<organism evidence="2 3">
    <name type="scientific">Neolewinella aurantiaca</name>
    <dbReference type="NCBI Taxonomy" id="2602767"/>
    <lineage>
        <taxon>Bacteria</taxon>
        <taxon>Pseudomonadati</taxon>
        <taxon>Bacteroidota</taxon>
        <taxon>Saprospiria</taxon>
        <taxon>Saprospirales</taxon>
        <taxon>Lewinellaceae</taxon>
        <taxon>Neolewinella</taxon>
    </lineage>
</organism>
<dbReference type="Proteomes" id="UP000321907">
    <property type="component" value="Unassembled WGS sequence"/>
</dbReference>
<dbReference type="GO" id="GO:0003677">
    <property type="term" value="F:DNA binding"/>
    <property type="evidence" value="ECO:0007669"/>
    <property type="project" value="InterPro"/>
</dbReference>